<organism evidence="2 3">
    <name type="scientific">Eumeta variegata</name>
    <name type="common">Bagworm moth</name>
    <name type="synonym">Eumeta japonica</name>
    <dbReference type="NCBI Taxonomy" id="151549"/>
    <lineage>
        <taxon>Eukaryota</taxon>
        <taxon>Metazoa</taxon>
        <taxon>Ecdysozoa</taxon>
        <taxon>Arthropoda</taxon>
        <taxon>Hexapoda</taxon>
        <taxon>Insecta</taxon>
        <taxon>Pterygota</taxon>
        <taxon>Neoptera</taxon>
        <taxon>Endopterygota</taxon>
        <taxon>Lepidoptera</taxon>
        <taxon>Glossata</taxon>
        <taxon>Ditrysia</taxon>
        <taxon>Tineoidea</taxon>
        <taxon>Psychidae</taxon>
        <taxon>Oiketicinae</taxon>
        <taxon>Eumeta</taxon>
    </lineage>
</organism>
<evidence type="ECO:0000256" key="1">
    <source>
        <dbReference type="SAM" id="MobiDB-lite"/>
    </source>
</evidence>
<gene>
    <name evidence="2" type="ORF">EVAR_25987_1</name>
</gene>
<dbReference type="EMBL" id="BGZK01000262">
    <property type="protein sequence ID" value="GBP32626.1"/>
    <property type="molecule type" value="Genomic_DNA"/>
</dbReference>
<comment type="caution">
    <text evidence="2">The sequence shown here is derived from an EMBL/GenBank/DDBJ whole genome shotgun (WGS) entry which is preliminary data.</text>
</comment>
<protein>
    <submittedName>
        <fullName evidence="2">Uncharacterized protein</fullName>
    </submittedName>
</protein>
<reference evidence="2 3" key="1">
    <citation type="journal article" date="2019" name="Commun. Biol.">
        <title>The bagworm genome reveals a unique fibroin gene that provides high tensile strength.</title>
        <authorList>
            <person name="Kono N."/>
            <person name="Nakamura H."/>
            <person name="Ohtoshi R."/>
            <person name="Tomita M."/>
            <person name="Numata K."/>
            <person name="Arakawa K."/>
        </authorList>
    </citation>
    <scope>NUCLEOTIDE SEQUENCE [LARGE SCALE GENOMIC DNA]</scope>
</reference>
<proteinExistence type="predicted"/>
<feature type="region of interest" description="Disordered" evidence="1">
    <location>
        <begin position="1"/>
        <end position="21"/>
    </location>
</feature>
<evidence type="ECO:0000313" key="3">
    <source>
        <dbReference type="Proteomes" id="UP000299102"/>
    </source>
</evidence>
<evidence type="ECO:0000313" key="2">
    <source>
        <dbReference type="EMBL" id="GBP32626.1"/>
    </source>
</evidence>
<feature type="compositionally biased region" description="Polar residues" evidence="1">
    <location>
        <begin position="1"/>
        <end position="12"/>
    </location>
</feature>
<keyword evidence="3" id="KW-1185">Reference proteome</keyword>
<dbReference type="Proteomes" id="UP000299102">
    <property type="component" value="Unassembled WGS sequence"/>
</dbReference>
<accession>A0A4C1V2R7</accession>
<name>A0A4C1V2R7_EUMVA</name>
<dbReference type="AlphaFoldDB" id="A0A4C1V2R7"/>
<sequence length="101" mass="11485">MSKRGSNSTSVRGRNREVRHQDQERIYKVMCRGDGGSVGEYDYGGVRESAVCLSRRRTEWKAGIPELYYSMTVIAVRSNIEVGIKSGNEIRIDSNIDEIKR</sequence>